<organism evidence="2">
    <name type="scientific">Tanacetum cinerariifolium</name>
    <name type="common">Dalmatian daisy</name>
    <name type="synonym">Chrysanthemum cinerariifolium</name>
    <dbReference type="NCBI Taxonomy" id="118510"/>
    <lineage>
        <taxon>Eukaryota</taxon>
        <taxon>Viridiplantae</taxon>
        <taxon>Streptophyta</taxon>
        <taxon>Embryophyta</taxon>
        <taxon>Tracheophyta</taxon>
        <taxon>Spermatophyta</taxon>
        <taxon>Magnoliopsida</taxon>
        <taxon>eudicotyledons</taxon>
        <taxon>Gunneridae</taxon>
        <taxon>Pentapetalae</taxon>
        <taxon>asterids</taxon>
        <taxon>campanulids</taxon>
        <taxon>Asterales</taxon>
        <taxon>Asteraceae</taxon>
        <taxon>Asteroideae</taxon>
        <taxon>Anthemideae</taxon>
        <taxon>Anthemidinae</taxon>
        <taxon>Tanacetum</taxon>
    </lineage>
</organism>
<dbReference type="EMBL" id="BKCJ010008702">
    <property type="protein sequence ID" value="GEU83532.1"/>
    <property type="molecule type" value="Genomic_DNA"/>
</dbReference>
<gene>
    <name evidence="2" type="ORF">Tci_055510</name>
</gene>
<feature type="region of interest" description="Disordered" evidence="1">
    <location>
        <begin position="1"/>
        <end position="55"/>
    </location>
</feature>
<evidence type="ECO:0000256" key="1">
    <source>
        <dbReference type="SAM" id="MobiDB-lite"/>
    </source>
</evidence>
<feature type="region of interest" description="Disordered" evidence="1">
    <location>
        <begin position="282"/>
        <end position="310"/>
    </location>
</feature>
<accession>A0A6L2NER5</accession>
<sequence>MKIQDQALKTPSEYLRPRLDSSGTPSESWRQRLDQPSSLKAQRNPSLTTASGKGRRRVSFRLGGKTRTMSLLEFRWRVSLYDEEVASHEDTVRTLRSDVTVRREEDWRPFWPTIGNDRFIVRSTIVSSIRDLGVRSLPKKVSTMNVLCGGMFVTKIARSVGLLGGEMIEALSVEPGSWVFPKKVGDNSDDEEDGEVGDHEGAYRDMRRGAWQERQRHWMEQQDERWEHIENWMTRQDQQANWIIWKTFGGNTRNLGSIWEENGQVAIMERIKIDEYVREKKEKQEKQESSEDAWKNYIPNDEGINGDSNATQANQERFKPMDVNNDFGNLDDYLIPYDDPYYVDEQERRFKECVAIEEYEQDICLQTKESISQVYKNIFRKKEEVVGHPSIHEME</sequence>
<name>A0A6L2NER5_TANCI</name>
<protein>
    <submittedName>
        <fullName evidence="2">Uncharacterized protein</fullName>
    </submittedName>
</protein>
<feature type="compositionally biased region" description="Polar residues" evidence="1">
    <location>
        <begin position="21"/>
        <end position="51"/>
    </location>
</feature>
<proteinExistence type="predicted"/>
<comment type="caution">
    <text evidence="2">The sequence shown here is derived from an EMBL/GenBank/DDBJ whole genome shotgun (WGS) entry which is preliminary data.</text>
</comment>
<dbReference type="AlphaFoldDB" id="A0A6L2NER5"/>
<feature type="region of interest" description="Disordered" evidence="1">
    <location>
        <begin position="182"/>
        <end position="204"/>
    </location>
</feature>
<evidence type="ECO:0000313" key="2">
    <source>
        <dbReference type="EMBL" id="GEU83532.1"/>
    </source>
</evidence>
<feature type="compositionally biased region" description="Basic and acidic residues" evidence="1">
    <location>
        <begin position="282"/>
        <end position="294"/>
    </location>
</feature>
<reference evidence="2" key="1">
    <citation type="journal article" date="2019" name="Sci. Rep.">
        <title>Draft genome of Tanacetum cinerariifolium, the natural source of mosquito coil.</title>
        <authorList>
            <person name="Yamashiro T."/>
            <person name="Shiraishi A."/>
            <person name="Satake H."/>
            <person name="Nakayama K."/>
        </authorList>
    </citation>
    <scope>NUCLEOTIDE SEQUENCE</scope>
</reference>